<dbReference type="AlphaFoldDB" id="A0A1W2GMI8"/>
<reference evidence="2 3" key="1">
    <citation type="submission" date="2017-04" db="EMBL/GenBank/DDBJ databases">
        <authorList>
            <person name="Afonso C.L."/>
            <person name="Miller P.J."/>
            <person name="Scott M.A."/>
            <person name="Spackman E."/>
            <person name="Goraichik I."/>
            <person name="Dimitrov K.M."/>
            <person name="Suarez D.L."/>
            <person name="Swayne D.E."/>
        </authorList>
    </citation>
    <scope>NUCLEOTIDE SEQUENCE [LARGE SCALE GENOMIC DNA]</scope>
    <source>
        <strain evidence="2 3">DSM 26133</strain>
    </source>
</reference>
<protein>
    <submittedName>
        <fullName evidence="2">Uncharacterized protein</fullName>
    </submittedName>
</protein>
<name>A0A1W2GMI8_REIFA</name>
<dbReference type="EMBL" id="FWYF01000004">
    <property type="protein sequence ID" value="SMD37885.1"/>
    <property type="molecule type" value="Genomic_DNA"/>
</dbReference>
<evidence type="ECO:0000313" key="3">
    <source>
        <dbReference type="Proteomes" id="UP000192472"/>
    </source>
</evidence>
<proteinExistence type="predicted"/>
<sequence length="277" mass="31119">MNEEEYDEAYAAYEQAVAEAREAAEQAARDEAVDLAHEAAREAVEALRAADNADLEEHQKIFEEQWTIFYKNYTDEANQKLKEHGISLYCSDIEYAILEDIMDEVLGDDYQGGVEVEGSYTGYDELYDQAYAEAYSAALDGLMSDYEEQSFEDFLEEYEIDDDTDNEGEGDETNLFPLSQGMFAKGDLTESLGPVEIVAGQLIQLKFTNVNILPVAFTITWDNPSFQDPSSHYLLPGQSVTVDKSHFADSVLWIFGIETGADVLMLNYEILSSWAPD</sequence>
<dbReference type="STRING" id="692418.SAMN04488029_3521"/>
<dbReference type="Proteomes" id="UP000192472">
    <property type="component" value="Unassembled WGS sequence"/>
</dbReference>
<keyword evidence="1" id="KW-0175">Coiled coil</keyword>
<feature type="coiled-coil region" evidence="1">
    <location>
        <begin position="3"/>
        <end position="30"/>
    </location>
</feature>
<evidence type="ECO:0000256" key="1">
    <source>
        <dbReference type="SAM" id="Coils"/>
    </source>
</evidence>
<organism evidence="2 3">
    <name type="scientific">Reichenbachiella faecimaris</name>
    <dbReference type="NCBI Taxonomy" id="692418"/>
    <lineage>
        <taxon>Bacteria</taxon>
        <taxon>Pseudomonadati</taxon>
        <taxon>Bacteroidota</taxon>
        <taxon>Cytophagia</taxon>
        <taxon>Cytophagales</taxon>
        <taxon>Reichenbachiellaceae</taxon>
        <taxon>Reichenbachiella</taxon>
    </lineage>
</organism>
<accession>A0A1W2GMI8</accession>
<gene>
    <name evidence="2" type="ORF">SAMN04488029_3521</name>
</gene>
<keyword evidence="3" id="KW-1185">Reference proteome</keyword>
<dbReference type="RefSeq" id="WP_084374155.1">
    <property type="nucleotide sequence ID" value="NZ_FWYF01000004.1"/>
</dbReference>
<evidence type="ECO:0000313" key="2">
    <source>
        <dbReference type="EMBL" id="SMD37885.1"/>
    </source>
</evidence>